<name>A0A9W9THM9_PENCI</name>
<dbReference type="GO" id="GO:0046983">
    <property type="term" value="F:protein dimerization activity"/>
    <property type="evidence" value="ECO:0007669"/>
    <property type="project" value="InterPro"/>
</dbReference>
<evidence type="ECO:0000256" key="6">
    <source>
        <dbReference type="SAM" id="MobiDB-lite"/>
    </source>
</evidence>
<dbReference type="SUPFAM" id="SSF53098">
    <property type="entry name" value="Ribonuclease H-like"/>
    <property type="match status" value="1"/>
</dbReference>
<evidence type="ECO:0000256" key="2">
    <source>
        <dbReference type="ARBA" id="ARBA00022723"/>
    </source>
</evidence>
<feature type="region of interest" description="Disordered" evidence="6">
    <location>
        <begin position="361"/>
        <end position="433"/>
    </location>
</feature>
<evidence type="ECO:0000256" key="4">
    <source>
        <dbReference type="ARBA" id="ARBA00022833"/>
    </source>
</evidence>
<dbReference type="Proteomes" id="UP001147733">
    <property type="component" value="Unassembled WGS sequence"/>
</dbReference>
<accession>A0A9W9THM9</accession>
<comment type="caution">
    <text evidence="8">The sequence shown here is derived from an EMBL/GenBank/DDBJ whole genome shotgun (WGS) entry which is preliminary data.</text>
</comment>
<evidence type="ECO:0000313" key="9">
    <source>
        <dbReference type="Proteomes" id="UP001147733"/>
    </source>
</evidence>
<dbReference type="PANTHER" id="PTHR46481:SF10">
    <property type="entry name" value="ZINC FINGER BED DOMAIN-CONTAINING PROTEIN 39"/>
    <property type="match status" value="1"/>
</dbReference>
<keyword evidence="4" id="KW-0862">Zinc</keyword>
<evidence type="ECO:0000259" key="7">
    <source>
        <dbReference type="Pfam" id="PF05699"/>
    </source>
</evidence>
<dbReference type="InterPro" id="IPR012337">
    <property type="entry name" value="RNaseH-like_sf"/>
</dbReference>
<dbReference type="GO" id="GO:0005634">
    <property type="term" value="C:nucleus"/>
    <property type="evidence" value="ECO:0007669"/>
    <property type="project" value="UniProtKB-SubCell"/>
</dbReference>
<proteinExistence type="predicted"/>
<dbReference type="AlphaFoldDB" id="A0A9W9THM9"/>
<keyword evidence="9" id="KW-1185">Reference proteome</keyword>
<reference evidence="8" key="2">
    <citation type="journal article" date="2023" name="IMA Fungus">
        <title>Comparative genomic study of the Penicillium genus elucidates a diverse pangenome and 15 lateral gene transfer events.</title>
        <authorList>
            <person name="Petersen C."/>
            <person name="Sorensen T."/>
            <person name="Nielsen M.R."/>
            <person name="Sondergaard T.E."/>
            <person name="Sorensen J.L."/>
            <person name="Fitzpatrick D.A."/>
            <person name="Frisvad J.C."/>
            <person name="Nielsen K.L."/>
        </authorList>
    </citation>
    <scope>NUCLEOTIDE SEQUENCE</scope>
    <source>
        <strain evidence="8">IBT 23319</strain>
    </source>
</reference>
<evidence type="ECO:0000256" key="1">
    <source>
        <dbReference type="ARBA" id="ARBA00004123"/>
    </source>
</evidence>
<evidence type="ECO:0000256" key="5">
    <source>
        <dbReference type="ARBA" id="ARBA00023242"/>
    </source>
</evidence>
<dbReference type="OrthoDB" id="4507940at2759"/>
<organism evidence="8 9">
    <name type="scientific">Penicillium citrinum</name>
    <dbReference type="NCBI Taxonomy" id="5077"/>
    <lineage>
        <taxon>Eukaryota</taxon>
        <taxon>Fungi</taxon>
        <taxon>Dikarya</taxon>
        <taxon>Ascomycota</taxon>
        <taxon>Pezizomycotina</taxon>
        <taxon>Eurotiomycetes</taxon>
        <taxon>Eurotiomycetidae</taxon>
        <taxon>Eurotiales</taxon>
        <taxon>Aspergillaceae</taxon>
        <taxon>Penicillium</taxon>
    </lineage>
</organism>
<gene>
    <name evidence="8" type="ORF">N7469_009442</name>
</gene>
<protein>
    <recommendedName>
        <fullName evidence="7">HAT C-terminal dimerisation domain-containing protein</fullName>
    </recommendedName>
</protein>
<comment type="subcellular location">
    <subcellularLocation>
        <location evidence="1">Nucleus</location>
    </subcellularLocation>
</comment>
<feature type="compositionally biased region" description="Acidic residues" evidence="6">
    <location>
        <begin position="361"/>
        <end position="375"/>
    </location>
</feature>
<dbReference type="PANTHER" id="PTHR46481">
    <property type="entry name" value="ZINC FINGER BED DOMAIN-CONTAINING PROTEIN 4"/>
    <property type="match status" value="1"/>
</dbReference>
<dbReference type="InterPro" id="IPR052035">
    <property type="entry name" value="ZnF_BED_domain_contain"/>
</dbReference>
<dbReference type="EMBL" id="JAPQKT010000008">
    <property type="protein sequence ID" value="KAJ5223202.1"/>
    <property type="molecule type" value="Genomic_DNA"/>
</dbReference>
<dbReference type="InterPro" id="IPR008906">
    <property type="entry name" value="HATC_C_dom"/>
</dbReference>
<feature type="compositionally biased region" description="Basic and acidic residues" evidence="6">
    <location>
        <begin position="423"/>
        <end position="433"/>
    </location>
</feature>
<evidence type="ECO:0000256" key="3">
    <source>
        <dbReference type="ARBA" id="ARBA00022771"/>
    </source>
</evidence>
<sequence length="433" mass="50383">MMKPNRSGQVRGFAVFINASPQRRETFLGLQKKEPKIVPIQDVRTRWNSTFLMLTRARKLQSCFDEYCTTNQYTQFKLNDEEWRQVEYLLLITKPFFDFTNVLSKTRDCTVHHIFSIYNRLFTHLEEAEKKLRCKRVHWKKSMLRALQLAQKKLSKYYSGTDDSAYGTTCALATILYPSKKLRYFDNEDWRGGDIDFMKQYQDAFRNEFITYQKQAGREAHQPDTSEKIDDIEDEELAMLCDSQQTTLPTDEFDGRQDEVTRYLSKVLARIARDILSIPASGAGVERLFNCARDICHYRRGQLKPDTIKGLMLHHFSSKFELKQTEIEMTKEYLSSGEAAMLDQSRLSPPSLEFMEPISDNEEEGCQEELQEEDSDNHVDEPATSHSSKRPVDSLDLDDSVLLEETAFDSTQTRTGRIRKKPRLPDGFEMGKP</sequence>
<dbReference type="Pfam" id="PF05699">
    <property type="entry name" value="Dimer_Tnp_hAT"/>
    <property type="match status" value="1"/>
</dbReference>
<keyword evidence="2" id="KW-0479">Metal-binding</keyword>
<dbReference type="GeneID" id="81387527"/>
<feature type="domain" description="HAT C-terminal dimerisation" evidence="7">
    <location>
        <begin position="267"/>
        <end position="313"/>
    </location>
</feature>
<keyword evidence="3" id="KW-0863">Zinc-finger</keyword>
<keyword evidence="5" id="KW-0539">Nucleus</keyword>
<evidence type="ECO:0000313" key="8">
    <source>
        <dbReference type="EMBL" id="KAJ5223202.1"/>
    </source>
</evidence>
<reference evidence="8" key="1">
    <citation type="submission" date="2022-11" db="EMBL/GenBank/DDBJ databases">
        <authorList>
            <person name="Petersen C."/>
        </authorList>
    </citation>
    <scope>NUCLEOTIDE SEQUENCE</scope>
    <source>
        <strain evidence="8">IBT 23319</strain>
    </source>
</reference>
<dbReference type="GO" id="GO:0008270">
    <property type="term" value="F:zinc ion binding"/>
    <property type="evidence" value="ECO:0007669"/>
    <property type="project" value="UniProtKB-KW"/>
</dbReference>
<dbReference type="RefSeq" id="XP_056498125.1">
    <property type="nucleotide sequence ID" value="XM_056648360.1"/>
</dbReference>